<evidence type="ECO:0000259" key="3">
    <source>
        <dbReference type="Pfam" id="PF01656"/>
    </source>
</evidence>
<sequence>MLGLVVGGAAALGWVLVVPPQYTSTVQFFVSTTGSTSAAEVFQGGQFSQERVESYAQLLRGDQLAAVVVDRLDLEETPEELLGRIEVTALPETVLIEVAVTDGSATRAQRIAEVLGDAFTDQVSRLERRSTSGEDLVAVIVTDTADLPSAPSSPKTVRDIGIGLLAGLVLGCVLAVIRARTDRSVRDPDDARELAEAPVVGLVLKDDTLEKRHVVDRESDGQAAEGFRQLRTNLQFLDVDEPPRVIMITSPSPAEGKTTLVVNLALALADAGRRVAVVEADLRRPKVSRYLGLVSGAGLTNVLAGSAGLEDVLQQYGDGKLTVLAAGPTPPNPGEVLGSSQMAGLLDQLRDTNDIVLVDAAPVLPVADTSGLAVMMDAVLLSVRYGVTRKRQLRAAAIVLDNVGAKTLGVVLNVVPRNAPVAADYGQGYNYAYGSDR</sequence>
<organism evidence="4 5">
    <name type="scientific">Trujillonella endophytica</name>
    <dbReference type="NCBI Taxonomy" id="673521"/>
    <lineage>
        <taxon>Bacteria</taxon>
        <taxon>Bacillati</taxon>
        <taxon>Actinomycetota</taxon>
        <taxon>Actinomycetes</taxon>
        <taxon>Geodermatophilales</taxon>
        <taxon>Geodermatophilaceae</taxon>
        <taxon>Trujillonella</taxon>
    </lineage>
</organism>
<dbReference type="InterPro" id="IPR002586">
    <property type="entry name" value="CobQ/CobB/MinD/ParA_Nub-bd_dom"/>
</dbReference>
<dbReference type="Gene3D" id="3.40.50.300">
    <property type="entry name" value="P-loop containing nucleotide triphosphate hydrolases"/>
    <property type="match status" value="1"/>
</dbReference>
<dbReference type="InterPro" id="IPR005702">
    <property type="entry name" value="Wzc-like_C"/>
</dbReference>
<dbReference type="InterPro" id="IPR027417">
    <property type="entry name" value="P-loop_NTPase"/>
</dbReference>
<name>A0A1H8W6U9_9ACTN</name>
<keyword evidence="2" id="KW-0067">ATP-binding</keyword>
<dbReference type="CDD" id="cd05387">
    <property type="entry name" value="BY-kinase"/>
    <property type="match status" value="1"/>
</dbReference>
<reference evidence="5" key="1">
    <citation type="submission" date="2016-10" db="EMBL/GenBank/DDBJ databases">
        <authorList>
            <person name="Varghese N."/>
            <person name="Submissions S."/>
        </authorList>
    </citation>
    <scope>NUCLEOTIDE SEQUENCE [LARGE SCALE GENOMIC DNA]</scope>
    <source>
        <strain evidence="5">DSM 45413</strain>
    </source>
</reference>
<evidence type="ECO:0000313" key="5">
    <source>
        <dbReference type="Proteomes" id="UP000198960"/>
    </source>
</evidence>
<dbReference type="STRING" id="673521.SAMN05660991_04096"/>
<dbReference type="NCBIfam" id="TIGR01007">
    <property type="entry name" value="eps_fam"/>
    <property type="match status" value="1"/>
</dbReference>
<dbReference type="AlphaFoldDB" id="A0A1H8W6U9"/>
<accession>A0A1H8W6U9</accession>
<keyword evidence="1" id="KW-0547">Nucleotide-binding</keyword>
<dbReference type="GO" id="GO:0005886">
    <property type="term" value="C:plasma membrane"/>
    <property type="evidence" value="ECO:0007669"/>
    <property type="project" value="TreeGrafter"/>
</dbReference>
<dbReference type="PANTHER" id="PTHR32309:SF31">
    <property type="entry name" value="CAPSULAR EXOPOLYSACCHARIDE FAMILY"/>
    <property type="match status" value="1"/>
</dbReference>
<feature type="domain" description="CobQ/CobB/MinD/ParA nucleotide binding" evidence="3">
    <location>
        <begin position="246"/>
        <end position="386"/>
    </location>
</feature>
<keyword evidence="5" id="KW-1185">Reference proteome</keyword>
<proteinExistence type="predicted"/>
<dbReference type="GO" id="GO:0005524">
    <property type="term" value="F:ATP binding"/>
    <property type="evidence" value="ECO:0007669"/>
    <property type="project" value="UniProtKB-KW"/>
</dbReference>
<dbReference type="GO" id="GO:0004713">
    <property type="term" value="F:protein tyrosine kinase activity"/>
    <property type="evidence" value="ECO:0007669"/>
    <property type="project" value="TreeGrafter"/>
</dbReference>
<evidence type="ECO:0000256" key="1">
    <source>
        <dbReference type="ARBA" id="ARBA00022741"/>
    </source>
</evidence>
<dbReference type="PANTHER" id="PTHR32309">
    <property type="entry name" value="TYROSINE-PROTEIN KINASE"/>
    <property type="match status" value="1"/>
</dbReference>
<dbReference type="Pfam" id="PF01656">
    <property type="entry name" value="CbiA"/>
    <property type="match status" value="1"/>
</dbReference>
<dbReference type="Proteomes" id="UP000198960">
    <property type="component" value="Unassembled WGS sequence"/>
</dbReference>
<gene>
    <name evidence="4" type="ORF">SAMN05660991_04096</name>
</gene>
<dbReference type="InterPro" id="IPR050445">
    <property type="entry name" value="Bact_polysacc_biosynth/exp"/>
</dbReference>
<dbReference type="EMBL" id="FOEE01000016">
    <property type="protein sequence ID" value="SEP22848.1"/>
    <property type="molecule type" value="Genomic_DNA"/>
</dbReference>
<evidence type="ECO:0000256" key="2">
    <source>
        <dbReference type="ARBA" id="ARBA00022840"/>
    </source>
</evidence>
<protein>
    <submittedName>
        <fullName evidence="4">Chain length determinant protein</fullName>
    </submittedName>
</protein>
<dbReference type="SUPFAM" id="SSF52540">
    <property type="entry name" value="P-loop containing nucleoside triphosphate hydrolases"/>
    <property type="match status" value="1"/>
</dbReference>
<evidence type="ECO:0000313" key="4">
    <source>
        <dbReference type="EMBL" id="SEP22848.1"/>
    </source>
</evidence>